<dbReference type="PANTHER" id="PTHR12461:SF105">
    <property type="entry name" value="HYPOXIA-INDUCIBLE FACTOR 1-ALPHA INHIBITOR"/>
    <property type="match status" value="1"/>
</dbReference>
<evidence type="ECO:0000256" key="1">
    <source>
        <dbReference type="ARBA" id="ARBA00001954"/>
    </source>
</evidence>
<proteinExistence type="inferred from homology"/>
<evidence type="ECO:0000259" key="10">
    <source>
        <dbReference type="Pfam" id="PF24472"/>
    </source>
</evidence>
<dbReference type="GO" id="GO:0005634">
    <property type="term" value="C:nucleus"/>
    <property type="evidence" value="ECO:0007669"/>
    <property type="project" value="UniProtKB-SubCell"/>
</dbReference>
<comment type="similarity">
    <text evidence="3">Belongs to the JARID1 histone demethylase family.</text>
</comment>
<evidence type="ECO:0000256" key="4">
    <source>
        <dbReference type="ARBA" id="ARBA00022723"/>
    </source>
</evidence>
<dbReference type="EMBL" id="JABFUD020000017">
    <property type="protein sequence ID" value="KAI5067155.1"/>
    <property type="molecule type" value="Genomic_DNA"/>
</dbReference>
<evidence type="ECO:0008006" key="13">
    <source>
        <dbReference type="Google" id="ProtNLM"/>
    </source>
</evidence>
<comment type="caution">
    <text evidence="11">The sequence shown here is derived from an EMBL/GenBank/DDBJ whole genome shotgun (WGS) entry which is preliminary data.</text>
</comment>
<protein>
    <recommendedName>
        <fullName evidence="13">JmjC domain-containing protein</fullName>
    </recommendedName>
</protein>
<keyword evidence="6" id="KW-0560">Oxidoreductase</keyword>
<feature type="non-terminal residue" evidence="11">
    <location>
        <position position="1"/>
    </location>
</feature>
<comment type="cofactor">
    <cofactor evidence="1">
        <name>Fe(2+)</name>
        <dbReference type="ChEBI" id="CHEBI:29033"/>
    </cofactor>
</comment>
<evidence type="ECO:0000256" key="7">
    <source>
        <dbReference type="ARBA" id="ARBA00023004"/>
    </source>
</evidence>
<evidence type="ECO:0000313" key="12">
    <source>
        <dbReference type="Proteomes" id="UP000886520"/>
    </source>
</evidence>
<evidence type="ECO:0000259" key="9">
    <source>
        <dbReference type="Pfam" id="PF13621"/>
    </source>
</evidence>
<gene>
    <name evidence="11" type="ORF">GOP47_0017683</name>
</gene>
<dbReference type="Pfam" id="PF13621">
    <property type="entry name" value="Cupin_8"/>
    <property type="match status" value="1"/>
</dbReference>
<keyword evidence="12" id="KW-1185">Reference proteome</keyword>
<evidence type="ECO:0000256" key="5">
    <source>
        <dbReference type="ARBA" id="ARBA00022964"/>
    </source>
</evidence>
<evidence type="ECO:0000313" key="11">
    <source>
        <dbReference type="EMBL" id="KAI5067155.1"/>
    </source>
</evidence>
<dbReference type="PANTHER" id="PTHR12461">
    <property type="entry name" value="HYPOXIA-INDUCIBLE FACTOR 1 ALPHA INHIBITOR-RELATED"/>
    <property type="match status" value="1"/>
</dbReference>
<keyword evidence="8" id="KW-0539">Nucleus</keyword>
<dbReference type="Proteomes" id="UP000886520">
    <property type="component" value="Chromosome 17"/>
</dbReference>
<evidence type="ECO:0000256" key="3">
    <source>
        <dbReference type="ARBA" id="ARBA00006801"/>
    </source>
</evidence>
<dbReference type="OrthoDB" id="47172at2759"/>
<dbReference type="AlphaFoldDB" id="A0A9D4UG40"/>
<keyword evidence="7" id="KW-0408">Iron</keyword>
<dbReference type="SUPFAM" id="SSF51197">
    <property type="entry name" value="Clavaminate synthase-like"/>
    <property type="match status" value="1"/>
</dbReference>
<comment type="subcellular location">
    <subcellularLocation>
        <location evidence="2">Nucleus</location>
    </subcellularLocation>
</comment>
<reference evidence="11" key="1">
    <citation type="submission" date="2021-01" db="EMBL/GenBank/DDBJ databases">
        <title>Adiantum capillus-veneris genome.</title>
        <authorList>
            <person name="Fang Y."/>
            <person name="Liao Q."/>
        </authorList>
    </citation>
    <scope>NUCLEOTIDE SEQUENCE</scope>
    <source>
        <strain evidence="11">H3</strain>
        <tissue evidence="11">Leaf</tissue>
    </source>
</reference>
<evidence type="ECO:0000256" key="8">
    <source>
        <dbReference type="ARBA" id="ARBA00023242"/>
    </source>
</evidence>
<keyword evidence="4" id="KW-0479">Metal-binding</keyword>
<feature type="domain" description="Cupin-like" evidence="9">
    <location>
        <begin position="211"/>
        <end position="340"/>
    </location>
</feature>
<dbReference type="InterPro" id="IPR056520">
    <property type="entry name" value="ARM_KDM8_N"/>
</dbReference>
<sequence>MEDEEQVAKEVRRQGGFEYVRLAQRAAEGDDLAAEAAHDMAWEQLHSGPWHAVHDAWRDAYALSCLRLATHRAHDALRLLDMGLLMGGPLLKPRLHSAIAEAQLQQQQHHRVLHGNDILDSGEDMVDDQHVNGDVDASGHALDTERRCSIASDDGSELIVHSNPFETHSQILAATACNPACQVPKSMLPCGSFCHQTVVRKKLIPMEEFICDYFIPTLPVIILNAMTHWPAIEKWKNLDYFKDALGSRTIPVEVGEHYLAPGWKQELMTMEQLLQRFQSPAESLIFHGIHWQIPKLKEDIIVPDYCAATGGELRAVNAWFGPSGTVTPLHHDPHHNLLSQWQEDFHCGWCGNCSR</sequence>
<dbReference type="GO" id="GO:0046872">
    <property type="term" value="F:metal ion binding"/>
    <property type="evidence" value="ECO:0007669"/>
    <property type="project" value="UniProtKB-KW"/>
</dbReference>
<dbReference type="Gene3D" id="2.60.120.650">
    <property type="entry name" value="Cupin"/>
    <property type="match status" value="1"/>
</dbReference>
<name>A0A9D4UG40_ADICA</name>
<accession>A0A9D4UG40</accession>
<evidence type="ECO:0000256" key="6">
    <source>
        <dbReference type="ARBA" id="ARBA00023002"/>
    </source>
</evidence>
<dbReference type="InterPro" id="IPR041667">
    <property type="entry name" value="Cupin_8"/>
</dbReference>
<evidence type="ECO:0000256" key="2">
    <source>
        <dbReference type="ARBA" id="ARBA00004123"/>
    </source>
</evidence>
<dbReference type="Pfam" id="PF24472">
    <property type="entry name" value="ARM_KDM8_N"/>
    <property type="match status" value="1"/>
</dbReference>
<feature type="domain" description="DM8" evidence="10">
    <location>
        <begin position="4"/>
        <end position="111"/>
    </location>
</feature>
<keyword evidence="5" id="KW-0223">Dioxygenase</keyword>
<organism evidence="11 12">
    <name type="scientific">Adiantum capillus-veneris</name>
    <name type="common">Maidenhair fern</name>
    <dbReference type="NCBI Taxonomy" id="13818"/>
    <lineage>
        <taxon>Eukaryota</taxon>
        <taxon>Viridiplantae</taxon>
        <taxon>Streptophyta</taxon>
        <taxon>Embryophyta</taxon>
        <taxon>Tracheophyta</taxon>
        <taxon>Polypodiopsida</taxon>
        <taxon>Polypodiidae</taxon>
        <taxon>Polypodiales</taxon>
        <taxon>Pteridineae</taxon>
        <taxon>Pteridaceae</taxon>
        <taxon>Vittarioideae</taxon>
        <taxon>Adiantum</taxon>
    </lineage>
</organism>
<dbReference type="GO" id="GO:0051213">
    <property type="term" value="F:dioxygenase activity"/>
    <property type="evidence" value="ECO:0007669"/>
    <property type="project" value="UniProtKB-KW"/>
</dbReference>